<evidence type="ECO:0008006" key="4">
    <source>
        <dbReference type="Google" id="ProtNLM"/>
    </source>
</evidence>
<dbReference type="STRING" id="1157962.A0A250WTR9"/>
<dbReference type="PANTHER" id="PTHR13282">
    <property type="entry name" value="PROTEIN FAM32A"/>
    <property type="match status" value="1"/>
</dbReference>
<name>A0A250WTR9_9CHLO</name>
<organism evidence="2 3">
    <name type="scientific">Chlamydomonas eustigma</name>
    <dbReference type="NCBI Taxonomy" id="1157962"/>
    <lineage>
        <taxon>Eukaryota</taxon>
        <taxon>Viridiplantae</taxon>
        <taxon>Chlorophyta</taxon>
        <taxon>core chlorophytes</taxon>
        <taxon>Chlorophyceae</taxon>
        <taxon>CS clade</taxon>
        <taxon>Chlamydomonadales</taxon>
        <taxon>Chlamydomonadaceae</taxon>
        <taxon>Chlamydomonas</taxon>
    </lineage>
</organism>
<keyword evidence="3" id="KW-1185">Reference proteome</keyword>
<dbReference type="Proteomes" id="UP000232323">
    <property type="component" value="Unassembled WGS sequence"/>
</dbReference>
<comment type="caution">
    <text evidence="2">The sequence shown here is derived from an EMBL/GenBank/DDBJ whole genome shotgun (WGS) entry which is preliminary data.</text>
</comment>
<protein>
    <recommendedName>
        <fullName evidence="4">FAM32A-like</fullName>
    </recommendedName>
</protein>
<sequence>MSFTGGQLKLKGGNLPGVKKKKRKETTSLVALDDANADGASPSTLTSSKSEDLKKALHGYSLQEPSENEDRRTAAEKKYDEHMKKLEAERLKKMAAKSHRERIKEFNDHLTNLSEHHDIPKVGPG</sequence>
<dbReference type="OrthoDB" id="205403at2759"/>
<evidence type="ECO:0000313" key="2">
    <source>
        <dbReference type="EMBL" id="GAX73940.1"/>
    </source>
</evidence>
<dbReference type="InterPro" id="IPR013865">
    <property type="entry name" value="FAM32A"/>
</dbReference>
<gene>
    <name evidence="2" type="ORF">CEUSTIGMA_g1390.t1</name>
</gene>
<evidence type="ECO:0000256" key="1">
    <source>
        <dbReference type="SAM" id="MobiDB-lite"/>
    </source>
</evidence>
<dbReference type="GO" id="GO:0005730">
    <property type="term" value="C:nucleolus"/>
    <property type="evidence" value="ECO:0007669"/>
    <property type="project" value="TreeGrafter"/>
</dbReference>
<reference evidence="2 3" key="1">
    <citation type="submission" date="2017-08" db="EMBL/GenBank/DDBJ databases">
        <title>Acidophilic green algal genome provides insights into adaptation to an acidic environment.</title>
        <authorList>
            <person name="Hirooka S."/>
            <person name="Hirose Y."/>
            <person name="Kanesaki Y."/>
            <person name="Higuchi S."/>
            <person name="Fujiwara T."/>
            <person name="Onuma R."/>
            <person name="Era A."/>
            <person name="Ohbayashi R."/>
            <person name="Uzuka A."/>
            <person name="Nozaki H."/>
            <person name="Yoshikawa H."/>
            <person name="Miyagishima S.Y."/>
        </authorList>
    </citation>
    <scope>NUCLEOTIDE SEQUENCE [LARGE SCALE GENOMIC DNA]</scope>
    <source>
        <strain evidence="2 3">NIES-2499</strain>
    </source>
</reference>
<evidence type="ECO:0000313" key="3">
    <source>
        <dbReference type="Proteomes" id="UP000232323"/>
    </source>
</evidence>
<feature type="region of interest" description="Disordered" evidence="1">
    <location>
        <begin position="1"/>
        <end position="76"/>
    </location>
</feature>
<accession>A0A250WTR9</accession>
<dbReference type="EMBL" id="BEGY01000005">
    <property type="protein sequence ID" value="GAX73940.1"/>
    <property type="molecule type" value="Genomic_DNA"/>
</dbReference>
<dbReference type="PANTHER" id="PTHR13282:SF6">
    <property type="entry name" value="PROTEIN FAM32A"/>
    <property type="match status" value="1"/>
</dbReference>
<proteinExistence type="predicted"/>
<dbReference type="Pfam" id="PF08555">
    <property type="entry name" value="FAM32A"/>
    <property type="match status" value="1"/>
</dbReference>
<dbReference type="AlphaFoldDB" id="A0A250WTR9"/>